<dbReference type="PANTHER" id="PTHR12894:SF27">
    <property type="entry name" value="TRANSFORMING GROWTH FACTOR-BETA RECEPTOR-ASSOCIATED PROTEIN 1"/>
    <property type="match status" value="1"/>
</dbReference>
<dbReference type="GO" id="GO:0034058">
    <property type="term" value="P:endosomal vesicle fusion"/>
    <property type="evidence" value="ECO:0007669"/>
    <property type="project" value="TreeGrafter"/>
</dbReference>
<dbReference type="InterPro" id="IPR036322">
    <property type="entry name" value="WD40_repeat_dom_sf"/>
</dbReference>
<evidence type="ECO:0000313" key="6">
    <source>
        <dbReference type="WBParaSite" id="MCU_001756-RB"/>
    </source>
</evidence>
<dbReference type="InterPro" id="IPR032914">
    <property type="entry name" value="Vam6/VPS39/TRAP1"/>
</dbReference>
<evidence type="ECO:0000256" key="4">
    <source>
        <dbReference type="ARBA" id="ARBA00022927"/>
    </source>
</evidence>
<sequence>MGVEFYAVYKASYDTRLFLDEPSSVSAMCSFGNLLFVGCVDGQLLQIVFDEIEERGTCYSFNVIFSRQISKNPVSLLRASQSADLVVALSGAKLQFFDAEKLECSSLRQTLDNISTFSLVDYSMGAEHHSVLAVCNLSLTLQVYRATKSRIDLVNTINIPATAIAMQCRDSFAVFATDHKYYSVSLKTRKCTDILDRCDSRDKPLIETVSEEEFLLSGPGSLGIFVNANGQSDRPPLTLSANLSGLFSRQQLVFAVDDEFVSIHCANQQKQLQTLVVKDVSAACMSLNRKMVFVASNSTTEGPCLCIIRPETWDLVARRLIMAGCLSDASDLIDREYAKLIDLCNRRPATSSNAKNIFNTRSKRVYTLMGFYLFETGHLDSCREFFEKSSLDVRELLYRFVDLLPRGYAFTADPNLRIESSAKASFDTPVDEPPRTIFDLSETLFLPVQDFRRFLLNFLIENRYGRIFATHLQFVETAIVKLCVHLFEPCSPVGIGAFENWEQLVGSLSNIDVNDLLDFLEENRAYHVKALVCRWNGDMESALNIWKSLALGTVTDAAFPGPEFYTDALYAALVAPFAFRGHTASFTQPAVASKCSHSTGSSTFARLVWAHLDCLLDAGGNGVKVAAALIQGLAGITTWTDDCPATLAAGNSSTFVFAPATVLKRLLPEHPALAENFLWCRIFKAGDKDQAHHVLLAELQARLLLQFAEADDPKALAQQRHRFRETLLYLKDCPTEKLLETLKTSPHFHRFTDEYVTLLGKLQKYTEALELLVLEKRNVKAALNFCAWCAMSQARQRVAEQSVLWLHGGDGAESRVRNPPAVDAYTTLIRILLDSSDPVLLKLSTRLLEADIPGLDLTEICRRLPEDWPLNNGVADFLQRAVKSTVRQISTYDLELGLTTRLASVSREEAVASTSCNGRAGANVLWVTDDSTCDQCGLALDAYGPHRPFAWIVSQGLPPSSVMHLHCLQSDSNLSHHSPDHNRC</sequence>
<feature type="domain" description="CNH" evidence="5">
    <location>
        <begin position="22"/>
        <end position="290"/>
    </location>
</feature>
<dbReference type="Pfam" id="PF00780">
    <property type="entry name" value="CNH"/>
    <property type="match status" value="1"/>
</dbReference>
<organism evidence="6">
    <name type="scientific">Mesocestoides corti</name>
    <name type="common">Flatworm</name>
    <dbReference type="NCBI Taxonomy" id="53468"/>
    <lineage>
        <taxon>Eukaryota</taxon>
        <taxon>Metazoa</taxon>
        <taxon>Spiralia</taxon>
        <taxon>Lophotrochozoa</taxon>
        <taxon>Platyhelminthes</taxon>
        <taxon>Cestoda</taxon>
        <taxon>Eucestoda</taxon>
        <taxon>Cyclophyllidea</taxon>
        <taxon>Mesocestoididae</taxon>
        <taxon>Mesocestoides</taxon>
    </lineage>
</organism>
<protein>
    <submittedName>
        <fullName evidence="6">CNH domain-containing protein</fullName>
    </submittedName>
</protein>
<evidence type="ECO:0000259" key="5">
    <source>
        <dbReference type="PROSITE" id="PS50219"/>
    </source>
</evidence>
<evidence type="ECO:0000256" key="1">
    <source>
        <dbReference type="ARBA" id="ARBA00004496"/>
    </source>
</evidence>
<dbReference type="GO" id="GO:0006914">
    <property type="term" value="P:autophagy"/>
    <property type="evidence" value="ECO:0007669"/>
    <property type="project" value="TreeGrafter"/>
</dbReference>
<keyword evidence="2" id="KW-0813">Transport</keyword>
<dbReference type="SUPFAM" id="SSF50978">
    <property type="entry name" value="WD40 repeat-like"/>
    <property type="match status" value="1"/>
</dbReference>
<dbReference type="GO" id="GO:0016020">
    <property type="term" value="C:membrane"/>
    <property type="evidence" value="ECO:0007669"/>
    <property type="project" value="TreeGrafter"/>
</dbReference>
<evidence type="ECO:0000256" key="2">
    <source>
        <dbReference type="ARBA" id="ARBA00022448"/>
    </source>
</evidence>
<dbReference type="PROSITE" id="PS50219">
    <property type="entry name" value="CNH"/>
    <property type="match status" value="1"/>
</dbReference>
<keyword evidence="3" id="KW-0963">Cytoplasm</keyword>
<reference evidence="6" key="1">
    <citation type="submission" date="2019-11" db="UniProtKB">
        <authorList>
            <consortium name="WormBaseParasite"/>
        </authorList>
    </citation>
    <scope>IDENTIFICATION</scope>
</reference>
<dbReference type="AlphaFoldDB" id="A0A5K3EPK5"/>
<comment type="subcellular location">
    <subcellularLocation>
        <location evidence="1">Cytoplasm</location>
    </subcellularLocation>
</comment>
<dbReference type="GO" id="GO:0015031">
    <property type="term" value="P:protein transport"/>
    <property type="evidence" value="ECO:0007669"/>
    <property type="project" value="UniProtKB-KW"/>
</dbReference>
<dbReference type="GO" id="GO:0005737">
    <property type="term" value="C:cytoplasm"/>
    <property type="evidence" value="ECO:0007669"/>
    <property type="project" value="UniProtKB-SubCell"/>
</dbReference>
<name>A0A5K3EPK5_MESCO</name>
<dbReference type="PANTHER" id="PTHR12894">
    <property type="entry name" value="CNH DOMAIN CONTAINING"/>
    <property type="match status" value="1"/>
</dbReference>
<proteinExistence type="predicted"/>
<evidence type="ECO:0000256" key="3">
    <source>
        <dbReference type="ARBA" id="ARBA00022490"/>
    </source>
</evidence>
<dbReference type="InterPro" id="IPR001180">
    <property type="entry name" value="CNH_dom"/>
</dbReference>
<accession>A0A5K3EPK5</accession>
<keyword evidence="4" id="KW-0653">Protein transport</keyword>
<dbReference type="WBParaSite" id="MCU_001756-RB">
    <property type="protein sequence ID" value="MCU_001756-RB"/>
    <property type="gene ID" value="MCU_001756"/>
</dbReference>